<keyword evidence="2" id="KW-0812">Transmembrane</keyword>
<sequence length="270" mass="28531">PSPVGSRLVDQAQAGATLFRRLPWPRWADPRAQAMGVLGPLWHWAGERGAVVLPGLLAWLVVLLVTFDLYSVRTEELSRLTEQNGQLFQELQRLTQQRAAEEAERLAMEGSPLAPGGALALPAPGDEAPRGLLRQPLLSNPRRLGALYGVVSTNTASSGCYSFSASTDAVVSDASCIDSQRCPACFIFTGASAATLRIAGCSTAYVGSTQLSNQLLEYTFVNTDASNSLTVEAHATSAFASALTTATVAASTRTTADCYTGGSNKLFFQG</sequence>
<comment type="caution">
    <text evidence="3">The sequence shown here is derived from an EMBL/GenBank/DDBJ whole genome shotgun (WGS) entry which is preliminary data.</text>
</comment>
<evidence type="ECO:0000256" key="1">
    <source>
        <dbReference type="SAM" id="Coils"/>
    </source>
</evidence>
<feature type="coiled-coil region" evidence="1">
    <location>
        <begin position="77"/>
        <end position="104"/>
    </location>
</feature>
<gene>
    <name evidence="3" type="ORF">PCOR1329_LOCUS73480</name>
</gene>
<accession>A0ABN9X8N2</accession>
<feature type="transmembrane region" description="Helical" evidence="2">
    <location>
        <begin position="50"/>
        <end position="70"/>
    </location>
</feature>
<keyword evidence="1" id="KW-0175">Coiled coil</keyword>
<organism evidence="3 4">
    <name type="scientific">Prorocentrum cordatum</name>
    <dbReference type="NCBI Taxonomy" id="2364126"/>
    <lineage>
        <taxon>Eukaryota</taxon>
        <taxon>Sar</taxon>
        <taxon>Alveolata</taxon>
        <taxon>Dinophyceae</taxon>
        <taxon>Prorocentrales</taxon>
        <taxon>Prorocentraceae</taxon>
        <taxon>Prorocentrum</taxon>
    </lineage>
</organism>
<name>A0ABN9X8N2_9DINO</name>
<proteinExistence type="predicted"/>
<evidence type="ECO:0000313" key="4">
    <source>
        <dbReference type="Proteomes" id="UP001189429"/>
    </source>
</evidence>
<dbReference type="EMBL" id="CAUYUJ010019895">
    <property type="protein sequence ID" value="CAK0894430.1"/>
    <property type="molecule type" value="Genomic_DNA"/>
</dbReference>
<keyword evidence="2" id="KW-0472">Membrane</keyword>
<evidence type="ECO:0000256" key="2">
    <source>
        <dbReference type="SAM" id="Phobius"/>
    </source>
</evidence>
<dbReference type="Proteomes" id="UP001189429">
    <property type="component" value="Unassembled WGS sequence"/>
</dbReference>
<feature type="non-terminal residue" evidence="3">
    <location>
        <position position="1"/>
    </location>
</feature>
<protein>
    <submittedName>
        <fullName evidence="3">Uncharacterized protein</fullName>
    </submittedName>
</protein>
<keyword evidence="2" id="KW-1133">Transmembrane helix</keyword>
<keyword evidence="4" id="KW-1185">Reference proteome</keyword>
<evidence type="ECO:0000313" key="3">
    <source>
        <dbReference type="EMBL" id="CAK0894430.1"/>
    </source>
</evidence>
<reference evidence="3" key="1">
    <citation type="submission" date="2023-10" db="EMBL/GenBank/DDBJ databases">
        <authorList>
            <person name="Chen Y."/>
            <person name="Shah S."/>
            <person name="Dougan E. K."/>
            <person name="Thang M."/>
            <person name="Chan C."/>
        </authorList>
    </citation>
    <scope>NUCLEOTIDE SEQUENCE [LARGE SCALE GENOMIC DNA]</scope>
</reference>